<protein>
    <recommendedName>
        <fullName evidence="6">Proline-rich protein</fullName>
    </recommendedName>
</protein>
<feature type="compositionally biased region" description="Basic and acidic residues" evidence="2">
    <location>
        <begin position="115"/>
        <end position="125"/>
    </location>
</feature>
<evidence type="ECO:0000313" key="5">
    <source>
        <dbReference type="Proteomes" id="UP000000226"/>
    </source>
</evidence>
<feature type="compositionally biased region" description="Basic and acidic residues" evidence="2">
    <location>
        <begin position="76"/>
        <end position="86"/>
    </location>
</feature>
<proteinExistence type="predicted"/>
<dbReference type="Gramene" id="ESW17188">
    <property type="protein sequence ID" value="ESW17188"/>
    <property type="gene ID" value="PHAVU_007G218100g"/>
</dbReference>
<dbReference type="EMBL" id="CM002294">
    <property type="protein sequence ID" value="ESW17188.1"/>
    <property type="molecule type" value="Genomic_DNA"/>
</dbReference>
<name>V7BJI6_PHAVU</name>
<feature type="chain" id="PRO_5004754619" description="Proline-rich protein" evidence="3">
    <location>
        <begin position="24"/>
        <end position="421"/>
    </location>
</feature>
<evidence type="ECO:0000256" key="1">
    <source>
        <dbReference type="ARBA" id="ARBA00022729"/>
    </source>
</evidence>
<dbReference type="STRING" id="3885.V7BJI6"/>
<evidence type="ECO:0000256" key="3">
    <source>
        <dbReference type="SAM" id="SignalP"/>
    </source>
</evidence>
<evidence type="ECO:0008006" key="6">
    <source>
        <dbReference type="Google" id="ProtNLM"/>
    </source>
</evidence>
<dbReference type="OMA" id="PEYGTKP"/>
<feature type="compositionally biased region" description="Basic and acidic residues" evidence="2">
    <location>
        <begin position="173"/>
        <end position="205"/>
    </location>
</feature>
<dbReference type="OrthoDB" id="1847243at2759"/>
<feature type="signal peptide" evidence="3">
    <location>
        <begin position="1"/>
        <end position="23"/>
    </location>
</feature>
<sequence length="421" mass="46975">MAFLRSTFATSLLLLALFVIASASDYYGYDPAPKVEKVEKPEAKKDYYNDGYGPAPKVEKVEGKADYKPQLTTPDYVEKTKPKTDYYDNGYGPVPKVEKVEGKADYKQQLTTPDYVKETKPKTDYYDNGYGPAPKVQKVEAKVDYKPHLTKPNYGEESKPKTDYYDNGYDSTQKVEKLQAETDYKPHPTKPDYDEVSEPKTDKYDNGYGSAPKVESPKPKTDNYDNGYGSAPKVESPKPKTDNYDNGYGPAPKVESPKPKTDYQVEKPYSSKPHYYEVPKPKEQHLLPTTIGVQGVVLCKTGSSYSPIQGAVIRTTCGCEDELGYETGSISVLSHATDSKGYFYSTLSLKDLESKLKVTECKAYLESSPLETCKVPSDVNYGISGSRLSSYRTLENMVNLYTVGPFFYTSQPATPLPNNGY</sequence>
<dbReference type="Pfam" id="PF01190">
    <property type="entry name" value="Pollen_Ole_e_1"/>
    <property type="match status" value="1"/>
</dbReference>
<reference evidence="5" key="1">
    <citation type="journal article" date="2014" name="Nat. Genet.">
        <title>A reference genome for common bean and genome-wide analysis of dual domestications.</title>
        <authorList>
            <person name="Schmutz J."/>
            <person name="McClean P.E."/>
            <person name="Mamidi S."/>
            <person name="Wu G.A."/>
            <person name="Cannon S.B."/>
            <person name="Grimwood J."/>
            <person name="Jenkins J."/>
            <person name="Shu S."/>
            <person name="Song Q."/>
            <person name="Chavarro C."/>
            <person name="Torres-Torres M."/>
            <person name="Geffroy V."/>
            <person name="Moghaddam S.M."/>
            <person name="Gao D."/>
            <person name="Abernathy B."/>
            <person name="Barry K."/>
            <person name="Blair M."/>
            <person name="Brick M.A."/>
            <person name="Chovatia M."/>
            <person name="Gepts P."/>
            <person name="Goodstein D.M."/>
            <person name="Gonzales M."/>
            <person name="Hellsten U."/>
            <person name="Hyten D.L."/>
            <person name="Jia G."/>
            <person name="Kelly J.D."/>
            <person name="Kudrna D."/>
            <person name="Lee R."/>
            <person name="Richard M.M."/>
            <person name="Miklas P.N."/>
            <person name="Osorno J.M."/>
            <person name="Rodrigues J."/>
            <person name="Thareau V."/>
            <person name="Urrea C.A."/>
            <person name="Wang M."/>
            <person name="Yu Y."/>
            <person name="Zhang M."/>
            <person name="Wing R.A."/>
            <person name="Cregan P.B."/>
            <person name="Rokhsar D.S."/>
            <person name="Jackson S.A."/>
        </authorList>
    </citation>
    <scope>NUCLEOTIDE SEQUENCE [LARGE SCALE GENOMIC DNA]</scope>
    <source>
        <strain evidence="5">cv. G19833</strain>
    </source>
</reference>
<gene>
    <name evidence="4" type="ORF">PHAVU_007G218100g</name>
</gene>
<feature type="compositionally biased region" description="Basic and acidic residues" evidence="2">
    <location>
        <begin position="154"/>
        <end position="164"/>
    </location>
</feature>
<dbReference type="AlphaFoldDB" id="V7BJI6"/>
<dbReference type="eggNOG" id="ENOG502S332">
    <property type="taxonomic scope" value="Eukaryota"/>
</dbReference>
<feature type="compositionally biased region" description="Basic and acidic residues" evidence="2">
    <location>
        <begin position="255"/>
        <end position="264"/>
    </location>
</feature>
<feature type="compositionally biased region" description="Basic and acidic residues" evidence="2">
    <location>
        <begin position="96"/>
        <end position="106"/>
    </location>
</feature>
<feature type="compositionally biased region" description="Basic and acidic residues" evidence="2">
    <location>
        <begin position="137"/>
        <end position="147"/>
    </location>
</feature>
<evidence type="ECO:0000313" key="4">
    <source>
        <dbReference type="EMBL" id="ESW17188.1"/>
    </source>
</evidence>
<dbReference type="GO" id="GO:0071944">
    <property type="term" value="C:cell periphery"/>
    <property type="evidence" value="ECO:0007669"/>
    <property type="project" value="TreeGrafter"/>
</dbReference>
<keyword evidence="5" id="KW-1185">Reference proteome</keyword>
<organism evidence="4 5">
    <name type="scientific">Phaseolus vulgaris</name>
    <name type="common">Kidney bean</name>
    <name type="synonym">French bean</name>
    <dbReference type="NCBI Taxonomy" id="3885"/>
    <lineage>
        <taxon>Eukaryota</taxon>
        <taxon>Viridiplantae</taxon>
        <taxon>Streptophyta</taxon>
        <taxon>Embryophyta</taxon>
        <taxon>Tracheophyta</taxon>
        <taxon>Spermatophyta</taxon>
        <taxon>Magnoliopsida</taxon>
        <taxon>eudicotyledons</taxon>
        <taxon>Gunneridae</taxon>
        <taxon>Pentapetalae</taxon>
        <taxon>rosids</taxon>
        <taxon>fabids</taxon>
        <taxon>Fabales</taxon>
        <taxon>Fabaceae</taxon>
        <taxon>Papilionoideae</taxon>
        <taxon>50 kb inversion clade</taxon>
        <taxon>NPAAA clade</taxon>
        <taxon>indigoferoid/millettioid clade</taxon>
        <taxon>Phaseoleae</taxon>
        <taxon>Phaseolus</taxon>
    </lineage>
</organism>
<dbReference type="GO" id="GO:0009723">
    <property type="term" value="P:response to ethylene"/>
    <property type="evidence" value="ECO:0007669"/>
    <property type="project" value="TreeGrafter"/>
</dbReference>
<keyword evidence="1 3" id="KW-0732">Signal</keyword>
<feature type="region of interest" description="Disordered" evidence="2">
    <location>
        <begin position="72"/>
        <end position="264"/>
    </location>
</feature>
<dbReference type="PANTHER" id="PTHR33470:SF40">
    <property type="entry name" value="PROTEIN SEED AND ROOT HAIR PROTECTIVE PROTEIN"/>
    <property type="match status" value="1"/>
</dbReference>
<dbReference type="Proteomes" id="UP000000226">
    <property type="component" value="Chromosome 7"/>
</dbReference>
<accession>V7BJI6</accession>
<dbReference type="PANTHER" id="PTHR33470">
    <property type="entry name" value="OS01G0164075 PROTEIN"/>
    <property type="match status" value="1"/>
</dbReference>
<evidence type="ECO:0000256" key="2">
    <source>
        <dbReference type="SAM" id="MobiDB-lite"/>
    </source>
</evidence>